<dbReference type="Proteomes" id="UP000515240">
    <property type="component" value="Chromosome"/>
</dbReference>
<reference evidence="2 3" key="1">
    <citation type="journal article" date="2020" name="G3 (Bethesda)">
        <title>CeMbio - The Caenorhabditis elegans Microbiome Resource.</title>
        <authorList>
            <person name="Dirksen P."/>
            <person name="Assie A."/>
            <person name="Zimmermann J."/>
            <person name="Zhang F."/>
            <person name="Tietje A.M."/>
            <person name="Marsh S.A."/>
            <person name="Felix M.A."/>
            <person name="Shapira M."/>
            <person name="Kaleta C."/>
            <person name="Schulenburg H."/>
            <person name="Samuel B."/>
        </authorList>
    </citation>
    <scope>NUCLEOTIDE SEQUENCE [LARGE SCALE GENOMIC DNA]</scope>
    <source>
        <strain evidence="2 3">BIGb0172</strain>
    </source>
</reference>
<feature type="transmembrane region" description="Helical" evidence="1">
    <location>
        <begin position="82"/>
        <end position="100"/>
    </location>
</feature>
<evidence type="ECO:0000313" key="2">
    <source>
        <dbReference type="EMBL" id="QMV75083.1"/>
    </source>
</evidence>
<keyword evidence="3" id="KW-1185">Reference proteome</keyword>
<dbReference type="EMBL" id="CP058554">
    <property type="protein sequence ID" value="QMV75083.1"/>
    <property type="molecule type" value="Genomic_DNA"/>
</dbReference>
<name>A0A7G5EM58_9BURK</name>
<feature type="transmembrane region" description="Helical" evidence="1">
    <location>
        <begin position="56"/>
        <end position="75"/>
    </location>
</feature>
<keyword evidence="1" id="KW-1133">Transmembrane helix</keyword>
<organism evidence="2 3">
    <name type="scientific">Comamonas piscis</name>
    <dbReference type="NCBI Taxonomy" id="1562974"/>
    <lineage>
        <taxon>Bacteria</taxon>
        <taxon>Pseudomonadati</taxon>
        <taxon>Pseudomonadota</taxon>
        <taxon>Betaproteobacteria</taxon>
        <taxon>Burkholderiales</taxon>
        <taxon>Comamonadaceae</taxon>
        <taxon>Comamonas</taxon>
    </lineage>
</organism>
<protein>
    <submittedName>
        <fullName evidence="2">Iron transporter</fullName>
    </submittedName>
</protein>
<keyword evidence="1" id="KW-0472">Membrane</keyword>
<dbReference type="RefSeq" id="WP_182325291.1">
    <property type="nucleotide sequence ID" value="NZ_CP058554.1"/>
</dbReference>
<dbReference type="KEGG" id="cpis:HS961_20790"/>
<accession>A0A7G5EM58</accession>
<gene>
    <name evidence="2" type="ORF">HS961_20790</name>
</gene>
<evidence type="ECO:0000313" key="3">
    <source>
        <dbReference type="Proteomes" id="UP000515240"/>
    </source>
</evidence>
<sequence length="105" mass="11201">MKHKPHPVTGWRYRLAVASRVLAALLGGYAVAALISAALTVLLLQTGMATRPQAVVWTSLLSFALYAAAAIWVFATRSATRAWTVLCAVAAPCALLLWRWPLGAA</sequence>
<dbReference type="AlphaFoldDB" id="A0A7G5EM58"/>
<feature type="transmembrane region" description="Helical" evidence="1">
    <location>
        <begin position="21"/>
        <end position="44"/>
    </location>
</feature>
<keyword evidence="1" id="KW-0812">Transmembrane</keyword>
<evidence type="ECO:0000256" key="1">
    <source>
        <dbReference type="SAM" id="Phobius"/>
    </source>
</evidence>
<proteinExistence type="predicted"/>